<dbReference type="RefSeq" id="WP_408130113.1">
    <property type="nucleotide sequence ID" value="NZ_JAQQDH010000005.1"/>
</dbReference>
<name>A0ABW9C302_9BURK</name>
<keyword evidence="2" id="KW-1185">Reference proteome</keyword>
<proteinExistence type="predicted"/>
<sequence>MTTSQERDFNFLVVLDYASSTAQLLTDICDTQFRSGDVLHPVLRCIDLDTSGHPYLRATVLRKEDGSRRVLLVPHHTVLAIFELGTLEDPQAIGFRVE</sequence>
<protein>
    <submittedName>
        <fullName evidence="1">Uncharacterized protein</fullName>
    </submittedName>
</protein>
<accession>A0ABW9C302</accession>
<organism evidence="1 2">
    <name type="scientific">Paraburkholderia strydomiana</name>
    <dbReference type="NCBI Taxonomy" id="1245417"/>
    <lineage>
        <taxon>Bacteria</taxon>
        <taxon>Pseudomonadati</taxon>
        <taxon>Pseudomonadota</taxon>
        <taxon>Betaproteobacteria</taxon>
        <taxon>Burkholderiales</taxon>
        <taxon>Burkholderiaceae</taxon>
        <taxon>Paraburkholderia</taxon>
    </lineage>
</organism>
<comment type="caution">
    <text evidence="1">The sequence shown here is derived from an EMBL/GenBank/DDBJ whole genome shotgun (WGS) entry which is preliminary data.</text>
</comment>
<reference evidence="1 2" key="1">
    <citation type="journal article" date="2024" name="Chem. Sci.">
        <title>Discovery of megapolipeptins by genome mining of a Burkholderiales bacteria collection.</title>
        <authorList>
            <person name="Paulo B.S."/>
            <person name="Recchia M.J.J."/>
            <person name="Lee S."/>
            <person name="Fergusson C.H."/>
            <person name="Romanowski S.B."/>
            <person name="Hernandez A."/>
            <person name="Krull N."/>
            <person name="Liu D.Y."/>
            <person name="Cavanagh H."/>
            <person name="Bos A."/>
            <person name="Gray C.A."/>
            <person name="Murphy B.T."/>
            <person name="Linington R.G."/>
            <person name="Eustaquio A.S."/>
        </authorList>
    </citation>
    <scope>NUCLEOTIDE SEQUENCE [LARGE SCALE GENOMIC DNA]</scope>
    <source>
        <strain evidence="1 2">RL17-379-BIB-C</strain>
    </source>
</reference>
<evidence type="ECO:0000313" key="1">
    <source>
        <dbReference type="EMBL" id="MFM0445457.1"/>
    </source>
</evidence>
<gene>
    <name evidence="1" type="ORF">PQR00_17835</name>
</gene>
<dbReference type="Proteomes" id="UP001629288">
    <property type="component" value="Unassembled WGS sequence"/>
</dbReference>
<evidence type="ECO:0000313" key="2">
    <source>
        <dbReference type="Proteomes" id="UP001629288"/>
    </source>
</evidence>
<dbReference type="EMBL" id="JAQQDH010000005">
    <property type="protein sequence ID" value="MFM0445457.1"/>
    <property type="molecule type" value="Genomic_DNA"/>
</dbReference>